<reference evidence="5" key="1">
    <citation type="submission" date="2020-10" db="EMBL/GenBank/DDBJ databases">
        <authorList>
            <person name="Gilroy R."/>
        </authorList>
    </citation>
    <scope>NUCLEOTIDE SEQUENCE</scope>
    <source>
        <strain evidence="5">E3-2379</strain>
    </source>
</reference>
<protein>
    <submittedName>
        <fullName evidence="5">Cold shock domain-containing protein</fullName>
    </submittedName>
</protein>
<dbReference type="InterPro" id="IPR019844">
    <property type="entry name" value="CSD_CS"/>
</dbReference>
<keyword evidence="2" id="KW-0963">Cytoplasm</keyword>
<dbReference type="SMART" id="SM00357">
    <property type="entry name" value="CSP"/>
    <property type="match status" value="1"/>
</dbReference>
<proteinExistence type="predicted"/>
<dbReference type="GO" id="GO:0005737">
    <property type="term" value="C:cytoplasm"/>
    <property type="evidence" value="ECO:0007669"/>
    <property type="project" value="UniProtKB-SubCell"/>
</dbReference>
<dbReference type="PROSITE" id="PS51857">
    <property type="entry name" value="CSD_2"/>
    <property type="match status" value="1"/>
</dbReference>
<dbReference type="PROSITE" id="PS00352">
    <property type="entry name" value="CSD_1"/>
    <property type="match status" value="1"/>
</dbReference>
<dbReference type="InterPro" id="IPR012156">
    <property type="entry name" value="Cold_shock_CspA"/>
</dbReference>
<dbReference type="AlphaFoldDB" id="A0A9D9N7S0"/>
<comment type="caution">
    <text evidence="5">The sequence shown here is derived from an EMBL/GenBank/DDBJ whole genome shotgun (WGS) entry which is preliminary data.</text>
</comment>
<reference evidence="5" key="2">
    <citation type="journal article" date="2021" name="PeerJ">
        <title>Extensive microbial diversity within the chicken gut microbiome revealed by metagenomics and culture.</title>
        <authorList>
            <person name="Gilroy R."/>
            <person name="Ravi A."/>
            <person name="Getino M."/>
            <person name="Pursley I."/>
            <person name="Horton D.L."/>
            <person name="Alikhan N.F."/>
            <person name="Baker D."/>
            <person name="Gharbi K."/>
            <person name="Hall N."/>
            <person name="Watson M."/>
            <person name="Adriaenssens E.M."/>
            <person name="Foster-Nyarko E."/>
            <person name="Jarju S."/>
            <person name="Secka A."/>
            <person name="Antonio M."/>
            <person name="Oren A."/>
            <person name="Chaudhuri R.R."/>
            <person name="La Ragione R."/>
            <person name="Hildebrand F."/>
            <person name="Pallen M.J."/>
        </authorList>
    </citation>
    <scope>NUCLEOTIDE SEQUENCE</scope>
    <source>
        <strain evidence="5">E3-2379</strain>
    </source>
</reference>
<evidence type="ECO:0000313" key="6">
    <source>
        <dbReference type="Proteomes" id="UP000823618"/>
    </source>
</evidence>
<sequence>MRYGIVKEYYEERGFGFLEDEMGHEIFVHISQLQLEAGQRLEEGDRVSYEIAVGAKGPQAIHVKIENESKV</sequence>
<comment type="subcellular location">
    <subcellularLocation>
        <location evidence="1 3">Cytoplasm</location>
    </subcellularLocation>
</comment>
<dbReference type="InterPro" id="IPR012340">
    <property type="entry name" value="NA-bd_OB-fold"/>
</dbReference>
<dbReference type="Pfam" id="PF00313">
    <property type="entry name" value="CSD"/>
    <property type="match status" value="1"/>
</dbReference>
<accession>A0A9D9N7S0</accession>
<dbReference type="InterPro" id="IPR002059">
    <property type="entry name" value="CSP_DNA-bd"/>
</dbReference>
<evidence type="ECO:0000259" key="4">
    <source>
        <dbReference type="PROSITE" id="PS51857"/>
    </source>
</evidence>
<evidence type="ECO:0000256" key="2">
    <source>
        <dbReference type="ARBA" id="ARBA00022490"/>
    </source>
</evidence>
<evidence type="ECO:0000313" key="5">
    <source>
        <dbReference type="EMBL" id="MBO8463382.1"/>
    </source>
</evidence>
<gene>
    <name evidence="5" type="ORF">IAC13_05555</name>
</gene>
<dbReference type="EMBL" id="JADIML010000152">
    <property type="protein sequence ID" value="MBO8463382.1"/>
    <property type="molecule type" value="Genomic_DNA"/>
</dbReference>
<evidence type="ECO:0000256" key="1">
    <source>
        <dbReference type="ARBA" id="ARBA00004496"/>
    </source>
</evidence>
<organism evidence="5 6">
    <name type="scientific">Candidatus Scybalomonas excrementavium</name>
    <dbReference type="NCBI Taxonomy" id="2840943"/>
    <lineage>
        <taxon>Bacteria</taxon>
        <taxon>Bacillati</taxon>
        <taxon>Bacillota</taxon>
        <taxon>Clostridia</taxon>
        <taxon>Lachnospirales</taxon>
        <taxon>Lachnospiraceae</taxon>
        <taxon>Lachnospiraceae incertae sedis</taxon>
        <taxon>Candidatus Scybalomonas</taxon>
    </lineage>
</organism>
<evidence type="ECO:0000256" key="3">
    <source>
        <dbReference type="RuleBase" id="RU000408"/>
    </source>
</evidence>
<dbReference type="InterPro" id="IPR011129">
    <property type="entry name" value="CSD"/>
</dbReference>
<dbReference type="GO" id="GO:0003676">
    <property type="term" value="F:nucleic acid binding"/>
    <property type="evidence" value="ECO:0007669"/>
    <property type="project" value="InterPro"/>
</dbReference>
<dbReference type="PIRSF" id="PIRSF002599">
    <property type="entry name" value="Cold_shock_A"/>
    <property type="match status" value="1"/>
</dbReference>
<name>A0A9D9N7S0_9FIRM</name>
<feature type="domain" description="CSD" evidence="4">
    <location>
        <begin position="1"/>
        <end position="65"/>
    </location>
</feature>
<dbReference type="SUPFAM" id="SSF50249">
    <property type="entry name" value="Nucleic acid-binding proteins"/>
    <property type="match status" value="1"/>
</dbReference>
<dbReference type="Proteomes" id="UP000823618">
    <property type="component" value="Unassembled WGS sequence"/>
</dbReference>
<dbReference type="Gene3D" id="2.40.50.140">
    <property type="entry name" value="Nucleic acid-binding proteins"/>
    <property type="match status" value="1"/>
</dbReference>
<dbReference type="PRINTS" id="PR00050">
    <property type="entry name" value="COLDSHOCK"/>
</dbReference>